<evidence type="ECO:0000259" key="3">
    <source>
        <dbReference type="Pfam" id="PF02709"/>
    </source>
</evidence>
<organism evidence="4 5">
    <name type="scientific">Clostridium puniceum</name>
    <dbReference type="NCBI Taxonomy" id="29367"/>
    <lineage>
        <taxon>Bacteria</taxon>
        <taxon>Bacillati</taxon>
        <taxon>Bacillota</taxon>
        <taxon>Clostridia</taxon>
        <taxon>Eubacteriales</taxon>
        <taxon>Clostridiaceae</taxon>
        <taxon>Clostridium</taxon>
    </lineage>
</organism>
<sequence length="289" mass="33631">MYKYRVSIIIPTFNRSNLLNLTLNSLLMQSLSINEFEVIIVDDGSTDDTVSVIDKFDGELNIKYFYQEDNGFRAATARNVGINNSEGEICVFIDSGILLASNAIDEQIKLHNLHSNSAIIGYVYGFDEYNENYEKLIKMNIDSFNVDKYFNKLEEDKILDLRESIYFDIGDDLTKWPAPWVIFFTAYVSVKKETLINIGMFDESFDTWGGEDIDLGINLYKNDTKIILSRKLRCIHYPHEKFKTKISPEEMEKHTLRKKEYLNQKHKLYSTEIFINSSSKELNKILLNK</sequence>
<dbReference type="PANTHER" id="PTHR22916:SF3">
    <property type="entry name" value="UDP-GLCNAC:BETAGAL BETA-1,3-N-ACETYLGLUCOSAMINYLTRANSFERASE-LIKE PROTEIN 1"/>
    <property type="match status" value="1"/>
</dbReference>
<dbReference type="SUPFAM" id="SSF53448">
    <property type="entry name" value="Nucleotide-diphospho-sugar transferases"/>
    <property type="match status" value="1"/>
</dbReference>
<accession>A0A1S8T025</accession>
<dbReference type="Proteomes" id="UP000190890">
    <property type="component" value="Unassembled WGS sequence"/>
</dbReference>
<dbReference type="STRING" id="29367.CLPUN_51290"/>
<dbReference type="InterPro" id="IPR001173">
    <property type="entry name" value="Glyco_trans_2-like"/>
</dbReference>
<dbReference type="Gene3D" id="3.90.550.10">
    <property type="entry name" value="Spore Coat Polysaccharide Biosynthesis Protein SpsA, Chain A"/>
    <property type="match status" value="1"/>
</dbReference>
<evidence type="ECO:0000256" key="1">
    <source>
        <dbReference type="ARBA" id="ARBA00022679"/>
    </source>
</evidence>
<keyword evidence="1" id="KW-0808">Transferase</keyword>
<evidence type="ECO:0000313" key="5">
    <source>
        <dbReference type="Proteomes" id="UP000190890"/>
    </source>
</evidence>
<dbReference type="Pfam" id="PF02709">
    <property type="entry name" value="Glyco_transf_7C"/>
    <property type="match status" value="1"/>
</dbReference>
<dbReference type="InterPro" id="IPR027791">
    <property type="entry name" value="Galactosyl_T_C"/>
</dbReference>
<dbReference type="GO" id="GO:0016758">
    <property type="term" value="F:hexosyltransferase activity"/>
    <property type="evidence" value="ECO:0007669"/>
    <property type="project" value="UniProtKB-ARBA"/>
</dbReference>
<dbReference type="PANTHER" id="PTHR22916">
    <property type="entry name" value="GLYCOSYLTRANSFERASE"/>
    <property type="match status" value="1"/>
</dbReference>
<dbReference type="OrthoDB" id="9812302at2"/>
<dbReference type="InterPro" id="IPR029044">
    <property type="entry name" value="Nucleotide-diphossugar_trans"/>
</dbReference>
<comment type="caution">
    <text evidence="4">The sequence shown here is derived from an EMBL/GenBank/DDBJ whole genome shotgun (WGS) entry which is preliminary data.</text>
</comment>
<name>A0A1S8T025_9CLOT</name>
<feature type="domain" description="Galactosyltransferase C-terminal" evidence="3">
    <location>
        <begin position="173"/>
        <end position="227"/>
    </location>
</feature>
<feature type="domain" description="Glycosyltransferase 2-like" evidence="2">
    <location>
        <begin position="7"/>
        <end position="148"/>
    </location>
</feature>
<dbReference type="AlphaFoldDB" id="A0A1S8T025"/>
<evidence type="ECO:0000313" key="4">
    <source>
        <dbReference type="EMBL" id="OOM71137.1"/>
    </source>
</evidence>
<gene>
    <name evidence="4" type="primary">kfoC_2</name>
    <name evidence="4" type="ORF">CLPUN_51290</name>
</gene>
<dbReference type="RefSeq" id="WP_077850012.1">
    <property type="nucleotide sequence ID" value="NZ_LZZM01000234.1"/>
</dbReference>
<reference evidence="4 5" key="1">
    <citation type="submission" date="2016-05" db="EMBL/GenBank/DDBJ databases">
        <title>Microbial solvent formation.</title>
        <authorList>
            <person name="Poehlein A."/>
            <person name="Montoya Solano J.D."/>
            <person name="Flitsch S."/>
            <person name="Krabben P."/>
            <person name="Duerre P."/>
            <person name="Daniel R."/>
        </authorList>
    </citation>
    <scope>NUCLEOTIDE SEQUENCE [LARGE SCALE GENOMIC DNA]</scope>
    <source>
        <strain evidence="4 5">DSM 2619</strain>
    </source>
</reference>
<protein>
    <submittedName>
        <fullName evidence="4">Chondroitin synthase</fullName>
    </submittedName>
</protein>
<evidence type="ECO:0000259" key="2">
    <source>
        <dbReference type="Pfam" id="PF00535"/>
    </source>
</evidence>
<keyword evidence="5" id="KW-1185">Reference proteome</keyword>
<dbReference type="Pfam" id="PF00535">
    <property type="entry name" value="Glycos_transf_2"/>
    <property type="match status" value="1"/>
</dbReference>
<proteinExistence type="predicted"/>
<dbReference type="EMBL" id="LZZM01000234">
    <property type="protein sequence ID" value="OOM71137.1"/>
    <property type="molecule type" value="Genomic_DNA"/>
</dbReference>